<dbReference type="AlphaFoldDB" id="A0A543N993"/>
<dbReference type="InterPro" id="IPR004919">
    <property type="entry name" value="GmrSD_N"/>
</dbReference>
<dbReference type="OrthoDB" id="9787127at2"/>
<dbReference type="PANTHER" id="PTHR37292:SF2">
    <property type="entry name" value="DUF262 DOMAIN-CONTAINING PROTEIN"/>
    <property type="match status" value="1"/>
</dbReference>
<accession>A0A543N993</accession>
<protein>
    <recommendedName>
        <fullName evidence="1">GmrSD restriction endonucleases N-terminal domain-containing protein</fullName>
    </recommendedName>
</protein>
<gene>
    <name evidence="2" type="ORF">FHX37_3744</name>
</gene>
<name>A0A543N993_9ACTN</name>
<comment type="caution">
    <text evidence="2">The sequence shown here is derived from an EMBL/GenBank/DDBJ whole genome shotgun (WGS) entry which is preliminary data.</text>
</comment>
<evidence type="ECO:0000313" key="2">
    <source>
        <dbReference type="EMBL" id="TQN28402.1"/>
    </source>
</evidence>
<feature type="domain" description="GmrSD restriction endonucleases N-terminal" evidence="1">
    <location>
        <begin position="13"/>
        <end position="256"/>
    </location>
</feature>
<reference evidence="2 3" key="1">
    <citation type="submission" date="2019-06" db="EMBL/GenBank/DDBJ databases">
        <title>Sequencing the genomes of 1000 actinobacteria strains.</title>
        <authorList>
            <person name="Klenk H.-P."/>
        </authorList>
    </citation>
    <scope>NUCLEOTIDE SEQUENCE [LARGE SCALE GENOMIC DNA]</scope>
    <source>
        <strain evidence="2 3">DSM 45015</strain>
    </source>
</reference>
<dbReference type="Pfam" id="PF03235">
    <property type="entry name" value="GmrSD_N"/>
    <property type="match status" value="1"/>
</dbReference>
<evidence type="ECO:0000313" key="3">
    <source>
        <dbReference type="Proteomes" id="UP000317422"/>
    </source>
</evidence>
<dbReference type="PANTHER" id="PTHR37292">
    <property type="entry name" value="VNG6097C"/>
    <property type="match status" value="1"/>
</dbReference>
<sequence>MSVESFGIEKEFLSNLLRQAREGRIQLPEFQRGWVWPERNIISLLSSISLGYPVGTTMMLRTGGETRFKERAVEGIELPAGASAERLLLDGQQRLTSLYQALMLNRPVRTQNEKKHEVEGWFYVNIKHALDETYDRENAFRFVPANRLIRTDFARDVELDLSTPEKEYAAGMFPLTRVFDADDWAEGFREHHEYDKTASKQWQAFNKQFVKRFEQYLVPVIELSSTTPREAVCQVFEKVNTGGITLTVFELLTATYAADDFDLRQDWEECRQQWTGDRQQVLEKVSETDFLQAVTLLATYRNHVEHAGAESDRSLRIGCRRSHMLRLPLQEYRRYSREIVAGFQAAARFLHQRYVFDVKSLPYGSQLIPLAAICAVLGQEWNTHDAQQKITRWYWCGVFGELYSGTTETRFVRDLTEVVDWVRGVGGEPRTVQEVQFAPQRLRTLRTRNSAAYKGIYALLMADGARDWISGNDVNVATYFDDAIDIHHIFPKAWCNRNGVSREAYDSIINKTPLSAHTNRVIGSTAPSNYLARLVQKEGISQDALLKHVQTHLIDTDKLSADDFPAFFQWRERKLLDRIATAIGTEALTPSESAS</sequence>
<dbReference type="EMBL" id="VFQC01000002">
    <property type="protein sequence ID" value="TQN28402.1"/>
    <property type="molecule type" value="Genomic_DNA"/>
</dbReference>
<organism evidence="2 3">
    <name type="scientific">Haloactinospora alba</name>
    <dbReference type="NCBI Taxonomy" id="405555"/>
    <lineage>
        <taxon>Bacteria</taxon>
        <taxon>Bacillati</taxon>
        <taxon>Actinomycetota</taxon>
        <taxon>Actinomycetes</taxon>
        <taxon>Streptosporangiales</taxon>
        <taxon>Nocardiopsidaceae</taxon>
        <taxon>Haloactinospora</taxon>
    </lineage>
</organism>
<evidence type="ECO:0000259" key="1">
    <source>
        <dbReference type="Pfam" id="PF03235"/>
    </source>
</evidence>
<proteinExistence type="predicted"/>
<dbReference type="RefSeq" id="WP_141925461.1">
    <property type="nucleotide sequence ID" value="NZ_VFQC01000002.1"/>
</dbReference>
<keyword evidence="3" id="KW-1185">Reference proteome</keyword>
<dbReference type="Proteomes" id="UP000317422">
    <property type="component" value="Unassembled WGS sequence"/>
</dbReference>